<dbReference type="Proteomes" id="UP000711488">
    <property type="component" value="Unassembled WGS sequence"/>
</dbReference>
<feature type="repeat" description="ANK" evidence="3">
    <location>
        <begin position="212"/>
        <end position="244"/>
    </location>
</feature>
<reference evidence="4" key="2">
    <citation type="journal article" date="2018" name="Environ. Sci. Technol.">
        <title>The Toxicogenome of Hyalella azteca: A Model for Sediment Ecotoxicology and Evolutionary Toxicology.</title>
        <authorList>
            <person name="Poynton H.C."/>
            <person name="Hasenbein S."/>
            <person name="Benoit J.B."/>
            <person name="Sepulveda M.S."/>
            <person name="Poelchau M.F."/>
            <person name="Hughes D.S.T."/>
            <person name="Murali S.C."/>
            <person name="Chen S."/>
            <person name="Glastad K.M."/>
            <person name="Goodisman M.A.D."/>
            <person name="Werren J.H."/>
            <person name="Vineis J.H."/>
            <person name="Bowen J.L."/>
            <person name="Friedrich M."/>
            <person name="Jones J."/>
            <person name="Robertson H.M."/>
            <person name="Feyereisen R."/>
            <person name="Mechler-Hickson A."/>
            <person name="Mathers N."/>
            <person name="Lee C.E."/>
            <person name="Colbourne J.K."/>
            <person name="Biales A."/>
            <person name="Johnston J.S."/>
            <person name="Wellborn G.A."/>
            <person name="Rosendale A.J."/>
            <person name="Cridge A.G."/>
            <person name="Munoz-Torres M.C."/>
            <person name="Bain P.A."/>
            <person name="Manny A.R."/>
            <person name="Major K.M."/>
            <person name="Lambert F.N."/>
            <person name="Vulpe C.D."/>
            <person name="Tuck P."/>
            <person name="Blalock B.J."/>
            <person name="Lin Y.Y."/>
            <person name="Smith M.E."/>
            <person name="Ochoa-Acuna H."/>
            <person name="Chen M.M."/>
            <person name="Childers C.P."/>
            <person name="Qu J."/>
            <person name="Dugan S."/>
            <person name="Lee S.L."/>
            <person name="Chao H."/>
            <person name="Dinh H."/>
            <person name="Han Y."/>
            <person name="Doddapaneni H."/>
            <person name="Worley K.C."/>
            <person name="Muzny D.M."/>
            <person name="Gibbs R.A."/>
            <person name="Richards S."/>
        </authorList>
    </citation>
    <scope>NUCLEOTIDE SEQUENCE</scope>
    <source>
        <strain evidence="4">HAZT.00-mixed</strain>
        <tissue evidence="4">Whole organism</tissue>
    </source>
</reference>
<keyword evidence="1" id="KW-0677">Repeat</keyword>
<dbReference type="Pfam" id="PF00023">
    <property type="entry name" value="Ank"/>
    <property type="match status" value="2"/>
</dbReference>
<evidence type="ECO:0000313" key="4">
    <source>
        <dbReference type="EMBL" id="KAA0201404.1"/>
    </source>
</evidence>
<dbReference type="Pfam" id="PF12796">
    <property type="entry name" value="Ank_2"/>
    <property type="match status" value="2"/>
</dbReference>
<gene>
    <name evidence="4" type="ORF">HAZT_HAZT004204</name>
</gene>
<reference evidence="4" key="1">
    <citation type="submission" date="2014-08" db="EMBL/GenBank/DDBJ databases">
        <authorList>
            <person name="Murali S."/>
            <person name="Richards S."/>
            <person name="Bandaranaike D."/>
            <person name="Bellair M."/>
            <person name="Blankenburg K."/>
            <person name="Chao H."/>
            <person name="Dinh H."/>
            <person name="Doddapaneni H."/>
            <person name="Dugan-Rocha S."/>
            <person name="Elkadiri S."/>
            <person name="Gnanaolivu R."/>
            <person name="Hughes D."/>
            <person name="Lee S."/>
            <person name="Li M."/>
            <person name="Ming W."/>
            <person name="Munidasa M."/>
            <person name="Muniz J."/>
            <person name="Nguyen L."/>
            <person name="Osuji N."/>
            <person name="Pu L.-L."/>
            <person name="Puazo M."/>
            <person name="Skinner E."/>
            <person name="Qu C."/>
            <person name="Quiroz J."/>
            <person name="Raj R."/>
            <person name="Weissenberger G."/>
            <person name="Xin Y."/>
            <person name="Zou X."/>
            <person name="Han Y."/>
            <person name="Worley K."/>
            <person name="Muzny D."/>
            <person name="Gibbs R."/>
        </authorList>
    </citation>
    <scope>NUCLEOTIDE SEQUENCE</scope>
    <source>
        <strain evidence="4">HAZT.00-mixed</strain>
        <tissue evidence="4">Whole organism</tissue>
    </source>
</reference>
<comment type="caution">
    <text evidence="4">The sequence shown here is derived from an EMBL/GenBank/DDBJ whole genome shotgun (WGS) entry which is preliminary data.</text>
</comment>
<dbReference type="EMBL" id="JQDR03005479">
    <property type="protein sequence ID" value="KAA0201404.1"/>
    <property type="molecule type" value="Genomic_DNA"/>
</dbReference>
<dbReference type="SMART" id="SM00248">
    <property type="entry name" value="ANK"/>
    <property type="match status" value="8"/>
</dbReference>
<dbReference type="AlphaFoldDB" id="A0A6A0H817"/>
<dbReference type="SUPFAM" id="SSF48403">
    <property type="entry name" value="Ankyrin repeat"/>
    <property type="match status" value="2"/>
</dbReference>
<dbReference type="OrthoDB" id="3246549at2759"/>
<evidence type="ECO:0000256" key="1">
    <source>
        <dbReference type="ARBA" id="ARBA00022737"/>
    </source>
</evidence>
<dbReference type="InterPro" id="IPR036770">
    <property type="entry name" value="Ankyrin_rpt-contain_sf"/>
</dbReference>
<feature type="repeat" description="ANK" evidence="3">
    <location>
        <begin position="115"/>
        <end position="147"/>
    </location>
</feature>
<keyword evidence="2 3" id="KW-0040">ANK repeat</keyword>
<protein>
    <submittedName>
        <fullName evidence="4">Uncharacterized protein</fullName>
    </submittedName>
</protein>
<dbReference type="PANTHER" id="PTHR24173:SF82">
    <property type="entry name" value="FI19351P1"/>
    <property type="match status" value="1"/>
</dbReference>
<evidence type="ECO:0000256" key="2">
    <source>
        <dbReference type="ARBA" id="ARBA00023043"/>
    </source>
</evidence>
<proteinExistence type="predicted"/>
<dbReference type="PANTHER" id="PTHR24173">
    <property type="entry name" value="ANKYRIN REPEAT CONTAINING"/>
    <property type="match status" value="1"/>
</dbReference>
<reference evidence="4" key="3">
    <citation type="submission" date="2019-06" db="EMBL/GenBank/DDBJ databases">
        <authorList>
            <person name="Poynton C."/>
            <person name="Hasenbein S."/>
            <person name="Benoit J.B."/>
            <person name="Sepulveda M.S."/>
            <person name="Poelchau M.F."/>
            <person name="Murali S.C."/>
            <person name="Chen S."/>
            <person name="Glastad K.M."/>
            <person name="Werren J.H."/>
            <person name="Vineis J.H."/>
            <person name="Bowen J.L."/>
            <person name="Friedrich M."/>
            <person name="Jones J."/>
            <person name="Robertson H.M."/>
            <person name="Feyereisen R."/>
            <person name="Mechler-Hickson A."/>
            <person name="Mathers N."/>
            <person name="Lee C.E."/>
            <person name="Colbourne J.K."/>
            <person name="Biales A."/>
            <person name="Johnston J.S."/>
            <person name="Wellborn G.A."/>
            <person name="Rosendale A.J."/>
            <person name="Cridge A.G."/>
            <person name="Munoz-Torres M.C."/>
            <person name="Bain P.A."/>
            <person name="Manny A.R."/>
            <person name="Major K.M."/>
            <person name="Lambert F.N."/>
            <person name="Vulpe C.D."/>
            <person name="Tuck P."/>
            <person name="Blalock B.J."/>
            <person name="Lin Y.-Y."/>
            <person name="Smith M.E."/>
            <person name="Ochoa-Acuna H."/>
            <person name="Chen M.-J.M."/>
            <person name="Childers C.P."/>
            <person name="Qu J."/>
            <person name="Dugan S."/>
            <person name="Lee S.L."/>
            <person name="Chao H."/>
            <person name="Dinh H."/>
            <person name="Han Y."/>
            <person name="Doddapaneni H."/>
            <person name="Worley K.C."/>
            <person name="Muzny D.M."/>
            <person name="Gibbs R.A."/>
            <person name="Richards S."/>
        </authorList>
    </citation>
    <scope>NUCLEOTIDE SEQUENCE</scope>
    <source>
        <strain evidence="4">HAZT.00-mixed</strain>
        <tissue evidence="4">Whole organism</tissue>
    </source>
</reference>
<dbReference type="Gene3D" id="1.25.40.20">
    <property type="entry name" value="Ankyrin repeat-containing domain"/>
    <property type="match status" value="3"/>
</dbReference>
<name>A0A6A0H817_HYAAZ</name>
<organism evidence="4">
    <name type="scientific">Hyalella azteca</name>
    <name type="common">Amphipod</name>
    <dbReference type="NCBI Taxonomy" id="294128"/>
    <lineage>
        <taxon>Eukaryota</taxon>
        <taxon>Metazoa</taxon>
        <taxon>Ecdysozoa</taxon>
        <taxon>Arthropoda</taxon>
        <taxon>Crustacea</taxon>
        <taxon>Multicrustacea</taxon>
        <taxon>Malacostraca</taxon>
        <taxon>Eumalacostraca</taxon>
        <taxon>Peracarida</taxon>
        <taxon>Amphipoda</taxon>
        <taxon>Senticaudata</taxon>
        <taxon>Talitrida</taxon>
        <taxon>Talitroidea</taxon>
        <taxon>Hyalellidae</taxon>
        <taxon>Hyalella</taxon>
    </lineage>
</organism>
<dbReference type="PROSITE" id="PS50088">
    <property type="entry name" value="ANK_REPEAT"/>
    <property type="match status" value="4"/>
</dbReference>
<dbReference type="PROSITE" id="PS50297">
    <property type="entry name" value="ANK_REP_REGION"/>
    <property type="match status" value="4"/>
</dbReference>
<sequence>MLGKVKNILHPKRKDELDAEYKRLFMDLMEQVWSRIPCIDLGIGGHLSPYWRHKIEKLPREIRQEIVNRKSNGCSPLFEACRRGLAEVVEYLCSTCGADVEQKGLYAVDNEKLDHVVTPLWCAAVAGHENVVKILIKHGANVNSVSDTGSTPIRSACYMSHIKIVQYLVASGADILKPNFNGGTCLINSVQSAELCQFLLDHGADINAQDIKNKTALHYAVEENRFETVKLLIEHGADPFLRSRMGDDALQTACLKGAHQVLSYMVKKLSIPKGRIADCYELMGSTFLDDRNDIHVAIMYWRRAVFLRKSAGVVKIVDAPCSTFDWAQEFISEEDLDSIIVDLDAIRIQSLLICMRVLGRAHKDTIYRLTIRGAAYADSHQFQRCIRLWLLALEIRILKDSILSIDVYSNSHAFVKLLLDMMRFPPEEMKQIVLFDDVFRVLKLIGDELESNMGLLNIQPVSIHQQNTYDQTLIVFLYLLYVTLRIEPTFEQMRSLTSHLSKIVQLNPVSVQGKMTLLHMSVTMSSLIAPPTPSSYPTSRNTCYFPDLKVASLLLDCGAQVNARSTGGCSPLYLASSGHHYRKEIVEMLLIRGAHMDQATTGFDHAGLVLARNSAALLDKLLVPVPSLKCLAARAIRRSHYYPVMSGALPQHLYSFIDLH</sequence>
<feature type="repeat" description="ANK" evidence="3">
    <location>
        <begin position="567"/>
        <end position="601"/>
    </location>
</feature>
<dbReference type="InterPro" id="IPR002110">
    <property type="entry name" value="Ankyrin_rpt"/>
</dbReference>
<evidence type="ECO:0000256" key="3">
    <source>
        <dbReference type="PROSITE-ProRule" id="PRU00023"/>
    </source>
</evidence>
<feature type="repeat" description="ANK" evidence="3">
    <location>
        <begin position="148"/>
        <end position="180"/>
    </location>
</feature>
<accession>A0A6A0H817</accession>